<protein>
    <submittedName>
        <fullName evidence="1">Uncharacterized protein</fullName>
    </submittedName>
</protein>
<dbReference type="Proteomes" id="UP000018948">
    <property type="component" value="Unassembled WGS sequence"/>
</dbReference>
<gene>
    <name evidence="1" type="ORF">F442_20513</name>
</gene>
<evidence type="ECO:0000313" key="1">
    <source>
        <dbReference type="EMBL" id="ETP30522.1"/>
    </source>
</evidence>
<accession>W2Y725</accession>
<evidence type="ECO:0000313" key="2">
    <source>
        <dbReference type="Proteomes" id="UP000018948"/>
    </source>
</evidence>
<sequence>MTDPDTLYWQTLCEAGDDALAIGGCIDELQEAPVPYYPEQLLPTSLAEVEAIKSMRFDPVAYMGTPETLFQRVDGSNDTKLRGKFRYIFEHSASASFLAYLPLYFWQQVLRETNAYAQVNQ</sequence>
<comment type="caution">
    <text evidence="1">The sequence shown here is derived from an EMBL/GenBank/DDBJ whole genome shotgun (WGS) entry which is preliminary data.</text>
</comment>
<reference evidence="1 2" key="1">
    <citation type="submission" date="2013-11" db="EMBL/GenBank/DDBJ databases">
        <title>The Genome Sequence of Phytophthora parasitica P10297.</title>
        <authorList>
            <consortium name="The Broad Institute Genomics Platform"/>
            <person name="Russ C."/>
            <person name="Tyler B."/>
            <person name="Panabieres F."/>
            <person name="Shan W."/>
            <person name="Tripathy S."/>
            <person name="Grunwald N."/>
            <person name="Machado M."/>
            <person name="Johnson C.S."/>
            <person name="Walker B."/>
            <person name="Young S.K."/>
            <person name="Zeng Q."/>
            <person name="Gargeya S."/>
            <person name="Fitzgerald M."/>
            <person name="Haas B."/>
            <person name="Abouelleil A."/>
            <person name="Allen A.W."/>
            <person name="Alvarado L."/>
            <person name="Arachchi H.M."/>
            <person name="Berlin A.M."/>
            <person name="Chapman S.B."/>
            <person name="Gainer-Dewar J."/>
            <person name="Goldberg J."/>
            <person name="Griggs A."/>
            <person name="Gujja S."/>
            <person name="Hansen M."/>
            <person name="Howarth C."/>
            <person name="Imamovic A."/>
            <person name="Ireland A."/>
            <person name="Larimer J."/>
            <person name="McCowan C."/>
            <person name="Murphy C."/>
            <person name="Pearson M."/>
            <person name="Poon T.W."/>
            <person name="Priest M."/>
            <person name="Roberts A."/>
            <person name="Saif S."/>
            <person name="Shea T."/>
            <person name="Sisk P."/>
            <person name="Sykes S."/>
            <person name="Wortman J."/>
            <person name="Nusbaum C."/>
            <person name="Birren B."/>
        </authorList>
    </citation>
    <scope>NUCLEOTIDE SEQUENCE [LARGE SCALE GENOMIC DNA]</scope>
    <source>
        <strain evidence="1 2">P10297</strain>
    </source>
</reference>
<proteinExistence type="predicted"/>
<name>W2Y725_PHYNI</name>
<dbReference type="EMBL" id="ANIY01004271">
    <property type="protein sequence ID" value="ETP30522.1"/>
    <property type="molecule type" value="Genomic_DNA"/>
</dbReference>
<organism evidence="1 2">
    <name type="scientific">Phytophthora nicotianae P10297</name>
    <dbReference type="NCBI Taxonomy" id="1317064"/>
    <lineage>
        <taxon>Eukaryota</taxon>
        <taxon>Sar</taxon>
        <taxon>Stramenopiles</taxon>
        <taxon>Oomycota</taxon>
        <taxon>Peronosporomycetes</taxon>
        <taxon>Peronosporales</taxon>
        <taxon>Peronosporaceae</taxon>
        <taxon>Phytophthora</taxon>
    </lineage>
</organism>
<dbReference type="OrthoDB" id="10442633at2759"/>
<dbReference type="AlphaFoldDB" id="W2Y725"/>